<dbReference type="AlphaFoldDB" id="A0AAV1ZIX1"/>
<evidence type="ECO:0000313" key="1">
    <source>
        <dbReference type="EMBL" id="CAL1271641.1"/>
    </source>
</evidence>
<sequence>MLVWNCESYFCPIRPRCTKSCSLYIFSERKKWRKFIVCHSFCSKKHVTVVT</sequence>
<dbReference type="Proteomes" id="UP001497382">
    <property type="component" value="Unassembled WGS sequence"/>
</dbReference>
<reference evidence="1 2" key="1">
    <citation type="submission" date="2024-04" db="EMBL/GenBank/DDBJ databases">
        <authorList>
            <person name="Rising A."/>
            <person name="Reimegard J."/>
            <person name="Sonavane S."/>
            <person name="Akerstrom W."/>
            <person name="Nylinder S."/>
            <person name="Hedman E."/>
            <person name="Kallberg Y."/>
        </authorList>
    </citation>
    <scope>NUCLEOTIDE SEQUENCE [LARGE SCALE GENOMIC DNA]</scope>
</reference>
<accession>A0AAV1ZIX1</accession>
<organism evidence="1 2">
    <name type="scientific">Larinioides sclopetarius</name>
    <dbReference type="NCBI Taxonomy" id="280406"/>
    <lineage>
        <taxon>Eukaryota</taxon>
        <taxon>Metazoa</taxon>
        <taxon>Ecdysozoa</taxon>
        <taxon>Arthropoda</taxon>
        <taxon>Chelicerata</taxon>
        <taxon>Arachnida</taxon>
        <taxon>Araneae</taxon>
        <taxon>Araneomorphae</taxon>
        <taxon>Entelegynae</taxon>
        <taxon>Araneoidea</taxon>
        <taxon>Araneidae</taxon>
        <taxon>Larinioides</taxon>
    </lineage>
</organism>
<dbReference type="EMBL" id="CAXIEN010000055">
    <property type="protein sequence ID" value="CAL1271641.1"/>
    <property type="molecule type" value="Genomic_DNA"/>
</dbReference>
<gene>
    <name evidence="1" type="ORF">LARSCL_LOCUS5926</name>
</gene>
<name>A0AAV1ZIX1_9ARAC</name>
<proteinExistence type="predicted"/>
<keyword evidence="2" id="KW-1185">Reference proteome</keyword>
<comment type="caution">
    <text evidence="1">The sequence shown here is derived from an EMBL/GenBank/DDBJ whole genome shotgun (WGS) entry which is preliminary data.</text>
</comment>
<protein>
    <submittedName>
        <fullName evidence="1">Uncharacterized protein</fullName>
    </submittedName>
</protein>
<evidence type="ECO:0000313" key="2">
    <source>
        <dbReference type="Proteomes" id="UP001497382"/>
    </source>
</evidence>